<dbReference type="Proteomes" id="UP000791440">
    <property type="component" value="Unassembled WGS sequence"/>
</dbReference>
<name>A0A921YVI2_MANSE</name>
<evidence type="ECO:0000313" key="2">
    <source>
        <dbReference type="EMBL" id="KAG6445840.1"/>
    </source>
</evidence>
<dbReference type="PANTHER" id="PTHR21521">
    <property type="entry name" value="AMUN, ISOFORM A"/>
    <property type="match status" value="1"/>
</dbReference>
<comment type="caution">
    <text evidence="2">The sequence shown here is derived from an EMBL/GenBank/DDBJ whole genome shotgun (WGS) entry which is preliminary data.</text>
</comment>
<feature type="region of interest" description="Disordered" evidence="1">
    <location>
        <begin position="218"/>
        <end position="338"/>
    </location>
</feature>
<organism evidence="2 3">
    <name type="scientific">Manduca sexta</name>
    <name type="common">Tobacco hawkmoth</name>
    <name type="synonym">Tobacco hornworm</name>
    <dbReference type="NCBI Taxonomy" id="7130"/>
    <lineage>
        <taxon>Eukaryota</taxon>
        <taxon>Metazoa</taxon>
        <taxon>Ecdysozoa</taxon>
        <taxon>Arthropoda</taxon>
        <taxon>Hexapoda</taxon>
        <taxon>Insecta</taxon>
        <taxon>Pterygota</taxon>
        <taxon>Neoptera</taxon>
        <taxon>Endopterygota</taxon>
        <taxon>Lepidoptera</taxon>
        <taxon>Glossata</taxon>
        <taxon>Ditrysia</taxon>
        <taxon>Bombycoidea</taxon>
        <taxon>Sphingidae</taxon>
        <taxon>Sphinginae</taxon>
        <taxon>Sphingini</taxon>
        <taxon>Manduca</taxon>
    </lineage>
</organism>
<evidence type="ECO:0000313" key="3">
    <source>
        <dbReference type="Proteomes" id="UP000791440"/>
    </source>
</evidence>
<keyword evidence="3" id="KW-1185">Reference proteome</keyword>
<dbReference type="AlphaFoldDB" id="A0A921YVI2"/>
<reference evidence="2" key="1">
    <citation type="journal article" date="2016" name="Insect Biochem. Mol. Biol.">
        <title>Multifaceted biological insights from a draft genome sequence of the tobacco hornworm moth, Manduca sexta.</title>
        <authorList>
            <person name="Kanost M.R."/>
            <person name="Arrese E.L."/>
            <person name="Cao X."/>
            <person name="Chen Y.R."/>
            <person name="Chellapilla S."/>
            <person name="Goldsmith M.R."/>
            <person name="Grosse-Wilde E."/>
            <person name="Heckel D.G."/>
            <person name="Herndon N."/>
            <person name="Jiang H."/>
            <person name="Papanicolaou A."/>
            <person name="Qu J."/>
            <person name="Soulages J.L."/>
            <person name="Vogel H."/>
            <person name="Walters J."/>
            <person name="Waterhouse R.M."/>
            <person name="Ahn S.J."/>
            <person name="Almeida F.C."/>
            <person name="An C."/>
            <person name="Aqrawi P."/>
            <person name="Bretschneider A."/>
            <person name="Bryant W.B."/>
            <person name="Bucks S."/>
            <person name="Chao H."/>
            <person name="Chevignon G."/>
            <person name="Christen J.M."/>
            <person name="Clarke D.F."/>
            <person name="Dittmer N.T."/>
            <person name="Ferguson L.C.F."/>
            <person name="Garavelou S."/>
            <person name="Gordon K.H.J."/>
            <person name="Gunaratna R.T."/>
            <person name="Han Y."/>
            <person name="Hauser F."/>
            <person name="He Y."/>
            <person name="Heidel-Fischer H."/>
            <person name="Hirsh A."/>
            <person name="Hu Y."/>
            <person name="Jiang H."/>
            <person name="Kalra D."/>
            <person name="Klinner C."/>
            <person name="Konig C."/>
            <person name="Kovar C."/>
            <person name="Kroll A.R."/>
            <person name="Kuwar S.S."/>
            <person name="Lee S.L."/>
            <person name="Lehman R."/>
            <person name="Li K."/>
            <person name="Li Z."/>
            <person name="Liang H."/>
            <person name="Lovelace S."/>
            <person name="Lu Z."/>
            <person name="Mansfield J.H."/>
            <person name="McCulloch K.J."/>
            <person name="Mathew T."/>
            <person name="Morton B."/>
            <person name="Muzny D.M."/>
            <person name="Neunemann D."/>
            <person name="Ongeri F."/>
            <person name="Pauchet Y."/>
            <person name="Pu L.L."/>
            <person name="Pyrousis I."/>
            <person name="Rao X.J."/>
            <person name="Redding A."/>
            <person name="Roesel C."/>
            <person name="Sanchez-Gracia A."/>
            <person name="Schaack S."/>
            <person name="Shukla A."/>
            <person name="Tetreau G."/>
            <person name="Wang Y."/>
            <person name="Xiong G.H."/>
            <person name="Traut W."/>
            <person name="Walsh T.K."/>
            <person name="Worley K.C."/>
            <person name="Wu D."/>
            <person name="Wu W."/>
            <person name="Wu Y.Q."/>
            <person name="Zhang X."/>
            <person name="Zou Z."/>
            <person name="Zucker H."/>
            <person name="Briscoe A.D."/>
            <person name="Burmester T."/>
            <person name="Clem R.J."/>
            <person name="Feyereisen R."/>
            <person name="Grimmelikhuijzen C.J.P."/>
            <person name="Hamodrakas S.J."/>
            <person name="Hansson B.S."/>
            <person name="Huguet E."/>
            <person name="Jermiin L.S."/>
            <person name="Lan Q."/>
            <person name="Lehman H.K."/>
            <person name="Lorenzen M."/>
            <person name="Merzendorfer H."/>
            <person name="Michalopoulos I."/>
            <person name="Morton D.B."/>
            <person name="Muthukrishnan S."/>
            <person name="Oakeshott J.G."/>
            <person name="Palmer W."/>
            <person name="Park Y."/>
            <person name="Passarelli A.L."/>
            <person name="Rozas J."/>
            <person name="Schwartz L.M."/>
            <person name="Smith W."/>
            <person name="Southgate A."/>
            <person name="Vilcinskas A."/>
            <person name="Vogt R."/>
            <person name="Wang P."/>
            <person name="Werren J."/>
            <person name="Yu X.Q."/>
            <person name="Zhou J.J."/>
            <person name="Brown S.J."/>
            <person name="Scherer S.E."/>
            <person name="Richards S."/>
            <person name="Blissard G.W."/>
        </authorList>
    </citation>
    <scope>NUCLEOTIDE SEQUENCE</scope>
</reference>
<accession>A0A921YVI2</accession>
<reference evidence="2" key="2">
    <citation type="submission" date="2020-12" db="EMBL/GenBank/DDBJ databases">
        <authorList>
            <person name="Kanost M."/>
        </authorList>
    </citation>
    <scope>NUCLEOTIDE SEQUENCE</scope>
</reference>
<protein>
    <submittedName>
        <fullName evidence="2">Uncharacterized protein</fullName>
    </submittedName>
</protein>
<proteinExistence type="predicted"/>
<dbReference type="EMBL" id="JH668326">
    <property type="protein sequence ID" value="KAG6445840.1"/>
    <property type="molecule type" value="Genomic_DNA"/>
</dbReference>
<dbReference type="PANTHER" id="PTHR21521:SF0">
    <property type="entry name" value="AMUN, ISOFORM A"/>
    <property type="match status" value="1"/>
</dbReference>
<gene>
    <name evidence="2" type="ORF">O3G_MSEX004137</name>
</gene>
<sequence length="338" mass="36918">MATAKDTSTFFLEANAKEFDSVLKLYPQAIKLKAEQKTKKPEELIKLDNWYQNELPKTIKSRGKDAHMVHEELVQLMKWKQARGRFYPQLSYLIKVNTPRAVMQETKKAFRKLPNIESAMTALSNLKGVGTATASALLAAASPEIAPFMADECLQAIPEMEGSDYTAREYLNFVNHIKNVCDRLNKEQNGCGKKWSPHMVELALWTHNIVSDLQPELLGKEPTQRPPTNGGSPLPSDESNLEPPSTNGNGKLGADSVNEDTTTSCTEDSLDAKPASPSTPATPATPASPSDNSDSAFSTPRAKRQLEEASSAEENSLGDATDAAPLPAIAKKLRKATH</sequence>
<feature type="compositionally biased region" description="Low complexity" evidence="1">
    <location>
        <begin position="272"/>
        <end position="296"/>
    </location>
</feature>
<evidence type="ECO:0000256" key="1">
    <source>
        <dbReference type="SAM" id="MobiDB-lite"/>
    </source>
</evidence>
<dbReference type="OrthoDB" id="8249012at2759"/>